<dbReference type="InterPro" id="IPR032687">
    <property type="entry name" value="AraC-type_N"/>
</dbReference>
<evidence type="ECO:0000259" key="2">
    <source>
        <dbReference type="Pfam" id="PF12625"/>
    </source>
</evidence>
<feature type="region of interest" description="Disordered" evidence="1">
    <location>
        <begin position="162"/>
        <end position="189"/>
    </location>
</feature>
<organism evidence="3 4">
    <name type="scientific">Actinoallomurus vinaceus</name>
    <dbReference type="NCBI Taxonomy" id="1080074"/>
    <lineage>
        <taxon>Bacteria</taxon>
        <taxon>Bacillati</taxon>
        <taxon>Actinomycetota</taxon>
        <taxon>Actinomycetes</taxon>
        <taxon>Streptosporangiales</taxon>
        <taxon>Thermomonosporaceae</taxon>
        <taxon>Actinoallomurus</taxon>
    </lineage>
</organism>
<evidence type="ECO:0000313" key="3">
    <source>
        <dbReference type="EMBL" id="GAA4625298.1"/>
    </source>
</evidence>
<reference evidence="4" key="1">
    <citation type="journal article" date="2019" name="Int. J. Syst. Evol. Microbiol.">
        <title>The Global Catalogue of Microorganisms (GCM) 10K type strain sequencing project: providing services to taxonomists for standard genome sequencing and annotation.</title>
        <authorList>
            <consortium name="The Broad Institute Genomics Platform"/>
            <consortium name="The Broad Institute Genome Sequencing Center for Infectious Disease"/>
            <person name="Wu L."/>
            <person name="Ma J."/>
        </authorList>
    </citation>
    <scope>NUCLEOTIDE SEQUENCE [LARGE SCALE GENOMIC DNA]</scope>
    <source>
        <strain evidence="4">JCM 17939</strain>
    </source>
</reference>
<keyword evidence="4" id="KW-1185">Reference proteome</keyword>
<dbReference type="Pfam" id="PF12625">
    <property type="entry name" value="Arabinose_bd"/>
    <property type="match status" value="1"/>
</dbReference>
<name>A0ABP8U6U8_9ACTN</name>
<feature type="domain" description="HTH-type transcriptional regulator AraC-type N-terminal" evidence="2">
    <location>
        <begin position="22"/>
        <end position="133"/>
    </location>
</feature>
<protein>
    <recommendedName>
        <fullName evidence="2">HTH-type transcriptional regulator AraC-type N-terminal domain-containing protein</fullName>
    </recommendedName>
</protein>
<accession>A0ABP8U6U8</accession>
<sequence>MAQGTVSTALVRFVLHSLRGLGVDSAVLSRRVGLPVWALGDDTVQVPTLQLVKVWRLGRLEFPDPHLGLRISGRWSRGWLHLNDYLFETAATLGEGFTTAIRYIHVVGDDGDADDVDVIGDDGHLTIRYQVRGPSAAWAVGWLVGSFLVLDVSGDDRQGCAAAGDGEVGRGPQVTAPPGASTGGRGIPA</sequence>
<gene>
    <name evidence="3" type="ORF">GCM10023196_028900</name>
</gene>
<evidence type="ECO:0000256" key="1">
    <source>
        <dbReference type="SAM" id="MobiDB-lite"/>
    </source>
</evidence>
<dbReference type="Proteomes" id="UP001501442">
    <property type="component" value="Unassembled WGS sequence"/>
</dbReference>
<dbReference type="EMBL" id="BAABHK010000003">
    <property type="protein sequence ID" value="GAA4625298.1"/>
    <property type="molecule type" value="Genomic_DNA"/>
</dbReference>
<proteinExistence type="predicted"/>
<comment type="caution">
    <text evidence="3">The sequence shown here is derived from an EMBL/GenBank/DDBJ whole genome shotgun (WGS) entry which is preliminary data.</text>
</comment>
<evidence type="ECO:0000313" key="4">
    <source>
        <dbReference type="Proteomes" id="UP001501442"/>
    </source>
</evidence>